<proteinExistence type="predicted"/>
<dbReference type="AlphaFoldDB" id="A0AAQ0YQR6"/>
<dbReference type="Proteomes" id="UP000289372">
    <property type="component" value="Unassembled WGS sequence"/>
</dbReference>
<evidence type="ECO:0000313" key="1">
    <source>
        <dbReference type="EMBL" id="RXD56664.1"/>
    </source>
</evidence>
<sequence length="71" mass="7644">MGLSCRIAYSLRHGIAPYQLAGDEHDARLRVALVTRLGGQHHGCVLLSETATAPKIALTLFLFPSLAKCGR</sequence>
<name>A0AAQ0YQR6_XANPE</name>
<comment type="caution">
    <text evidence="1">The sequence shown here is derived from an EMBL/GenBank/DDBJ whole genome shotgun (WGS) entry which is preliminary data.</text>
</comment>
<evidence type="ECO:0000313" key="2">
    <source>
        <dbReference type="Proteomes" id="UP000289372"/>
    </source>
</evidence>
<protein>
    <submittedName>
        <fullName evidence="1">Uncharacterized protein</fullName>
    </submittedName>
</protein>
<gene>
    <name evidence="1" type="ORF">DB769_03305</name>
</gene>
<dbReference type="EMBL" id="PUUL01000016">
    <property type="protein sequence ID" value="RXD56664.1"/>
    <property type="molecule type" value="Genomic_DNA"/>
</dbReference>
<reference evidence="1 2" key="1">
    <citation type="submission" date="2018-02" db="EMBL/GenBank/DDBJ databases">
        <title>Characterization of Xanthomonas diversity in transplant houses and field plants.</title>
        <authorList>
            <person name="Abrahamian P."/>
            <person name="Timilsina S."/>
            <person name="Minsavage G.V."/>
            <person name="Goss E.M."/>
            <person name="Jones J.B."/>
            <person name="Vallad G.E."/>
        </authorList>
    </citation>
    <scope>NUCLEOTIDE SEQUENCE [LARGE SCALE GENOMIC DNA]</scope>
    <source>
        <strain evidence="1 2">GEV2132</strain>
    </source>
</reference>
<accession>A0AAQ0YQR6</accession>
<organism evidence="1 2">
    <name type="scientific">Xanthomonas perforans</name>
    <dbReference type="NCBI Taxonomy" id="442694"/>
    <lineage>
        <taxon>Bacteria</taxon>
        <taxon>Pseudomonadati</taxon>
        <taxon>Pseudomonadota</taxon>
        <taxon>Gammaproteobacteria</taxon>
        <taxon>Lysobacterales</taxon>
        <taxon>Lysobacteraceae</taxon>
        <taxon>Xanthomonas</taxon>
    </lineage>
</organism>